<evidence type="ECO:0000313" key="3">
    <source>
        <dbReference type="Proteomes" id="UP001375240"/>
    </source>
</evidence>
<feature type="transmembrane region" description="Helical" evidence="1">
    <location>
        <begin position="133"/>
        <end position="153"/>
    </location>
</feature>
<protein>
    <submittedName>
        <fullName evidence="2">Uncharacterized protein</fullName>
    </submittedName>
</protein>
<keyword evidence="1" id="KW-0812">Transmembrane</keyword>
<keyword evidence="1" id="KW-1133">Transmembrane helix</keyword>
<dbReference type="EMBL" id="JAVHNQ010000006">
    <property type="protein sequence ID" value="KAK6344253.1"/>
    <property type="molecule type" value="Genomic_DNA"/>
</dbReference>
<name>A0AAV9UR05_9PEZI</name>
<sequence length="218" mass="22576">MPYTTYTPPFIFSATHTLGAVTLTSLSAAMIASPALYHRHIIRSTNPSTTDLFISTQFTSATQGVLHSYIRSTGILLLGGTIGVCATRNSHPANFTILSSMAAGVAAAHAYLLCDVITSAILRRAWLQETERVVKLGVVVGVNLLTAGVGLYASLSYGGWPWYAERSFFGVAPTATVVTAGGGGVGDGDLDLEGVVNVFVKAAVDVAGGIGGVLQSLL</sequence>
<evidence type="ECO:0000256" key="1">
    <source>
        <dbReference type="SAM" id="Phobius"/>
    </source>
</evidence>
<evidence type="ECO:0000313" key="2">
    <source>
        <dbReference type="EMBL" id="KAK6344253.1"/>
    </source>
</evidence>
<dbReference type="Proteomes" id="UP001375240">
    <property type="component" value="Unassembled WGS sequence"/>
</dbReference>
<proteinExistence type="predicted"/>
<comment type="caution">
    <text evidence="2">The sequence shown here is derived from an EMBL/GenBank/DDBJ whole genome shotgun (WGS) entry which is preliminary data.</text>
</comment>
<gene>
    <name evidence="2" type="ORF">TWF696_007895</name>
</gene>
<reference evidence="2 3" key="1">
    <citation type="submission" date="2019-10" db="EMBL/GenBank/DDBJ databases">
        <authorList>
            <person name="Palmer J.M."/>
        </authorList>
    </citation>
    <scope>NUCLEOTIDE SEQUENCE [LARGE SCALE GENOMIC DNA]</scope>
    <source>
        <strain evidence="2 3">TWF696</strain>
    </source>
</reference>
<organism evidence="2 3">
    <name type="scientific">Orbilia brochopaga</name>
    <dbReference type="NCBI Taxonomy" id="3140254"/>
    <lineage>
        <taxon>Eukaryota</taxon>
        <taxon>Fungi</taxon>
        <taxon>Dikarya</taxon>
        <taxon>Ascomycota</taxon>
        <taxon>Pezizomycotina</taxon>
        <taxon>Orbiliomycetes</taxon>
        <taxon>Orbiliales</taxon>
        <taxon>Orbiliaceae</taxon>
        <taxon>Orbilia</taxon>
    </lineage>
</organism>
<accession>A0AAV9UR05</accession>
<keyword evidence="1" id="KW-0472">Membrane</keyword>
<dbReference type="AlphaFoldDB" id="A0AAV9UR05"/>
<keyword evidence="3" id="KW-1185">Reference proteome</keyword>
<feature type="transmembrane region" description="Helical" evidence="1">
    <location>
        <begin position="12"/>
        <end position="37"/>
    </location>
</feature>